<evidence type="ECO:0000259" key="10">
    <source>
        <dbReference type="Pfam" id="PF00535"/>
    </source>
</evidence>
<name>A0ABT0XGE6_9BACI</name>
<evidence type="ECO:0000256" key="4">
    <source>
        <dbReference type="ARBA" id="ARBA00022679"/>
    </source>
</evidence>
<comment type="catalytic activity">
    <reaction evidence="8">
        <text>(2R)-3-phosphoglycerate + UDP-alpha-D-glucose = (2R)-2-O-(alpha-D-glucopyranosyl)-3-phospho-glycerate + UDP + H(+)</text>
        <dbReference type="Rhea" id="RHEA:31319"/>
        <dbReference type="ChEBI" id="CHEBI:15378"/>
        <dbReference type="ChEBI" id="CHEBI:58223"/>
        <dbReference type="ChEBI" id="CHEBI:58272"/>
        <dbReference type="ChEBI" id="CHEBI:58885"/>
        <dbReference type="ChEBI" id="CHEBI:62600"/>
        <dbReference type="EC" id="2.4.1.266"/>
    </reaction>
    <physiologicalReaction direction="left-to-right" evidence="8">
        <dbReference type="Rhea" id="RHEA:31320"/>
    </physiologicalReaction>
</comment>
<keyword evidence="5" id="KW-0460">Magnesium</keyword>
<evidence type="ECO:0000256" key="8">
    <source>
        <dbReference type="ARBA" id="ARBA00048689"/>
    </source>
</evidence>
<evidence type="ECO:0000313" key="11">
    <source>
        <dbReference type="EMBL" id="MCM2674957.1"/>
    </source>
</evidence>
<organism evidence="11 12">
    <name type="scientific">Alkalicoccobacillus plakortidis</name>
    <dbReference type="NCBI Taxonomy" id="444060"/>
    <lineage>
        <taxon>Bacteria</taxon>
        <taxon>Bacillati</taxon>
        <taxon>Bacillota</taxon>
        <taxon>Bacilli</taxon>
        <taxon>Bacillales</taxon>
        <taxon>Bacillaceae</taxon>
        <taxon>Alkalicoccobacillus</taxon>
    </lineage>
</organism>
<accession>A0ABT0XGE6</accession>
<sequence length="221" mass="25004">MTRVSVVIPAYNEEKRLAATIKAARSLPFEHEVICVNDGSTDFTAEIAEEFADVSIHLETNQGKGQALQTGWRAAKGMYILCLDADLEHSAQEAGGLLEPLMKKRADLTISKIRHNGNGGKGFVKKRVQKLIHQRTGVWLEAPLSGQRAFQRQWLRLLLSRSYTGYGIETMMCLHMIHGGARLEEIESEMTHREMGRSLSGMKHRYNQWRQIKKQLQGDCL</sequence>
<gene>
    <name evidence="11" type="ORF">NDM98_05240</name>
</gene>
<evidence type="ECO:0000256" key="3">
    <source>
        <dbReference type="ARBA" id="ARBA00022676"/>
    </source>
</evidence>
<dbReference type="InterPro" id="IPR050256">
    <property type="entry name" value="Glycosyltransferase_2"/>
</dbReference>
<reference evidence="11" key="1">
    <citation type="submission" date="2022-06" db="EMBL/GenBank/DDBJ databases">
        <title>Alkalicoccobacillus porphyridii sp. nov., isolated from a marine red alga, Porphyridium purpureum and reclassification of Shouchella plakortidis and Shouchella gibsonii as Alkalicoccobacillus plakortidis comb. nov. and Alkalicoccobacillus gibsonii comb. nov.</title>
        <authorList>
            <person name="Kim K.H."/>
            <person name="Lee J.K."/>
            <person name="Han D.M."/>
            <person name="Baek J.H."/>
            <person name="Jeon C.O."/>
        </authorList>
    </citation>
    <scope>NUCLEOTIDE SEQUENCE</scope>
    <source>
        <strain evidence="11">DSM 19153</strain>
    </source>
</reference>
<dbReference type="InterPro" id="IPR001173">
    <property type="entry name" value="Glyco_trans_2-like"/>
</dbReference>
<dbReference type="PANTHER" id="PTHR48090:SF10">
    <property type="entry name" value="GLUCOSYL-3-PHOSPHOGLYCERATE SYNTHASE"/>
    <property type="match status" value="1"/>
</dbReference>
<evidence type="ECO:0000256" key="7">
    <source>
        <dbReference type="ARBA" id="ARBA00040894"/>
    </source>
</evidence>
<dbReference type="Pfam" id="PF00535">
    <property type="entry name" value="Glycos_transf_2"/>
    <property type="match status" value="1"/>
</dbReference>
<evidence type="ECO:0000256" key="9">
    <source>
        <dbReference type="ARBA" id="ARBA00048997"/>
    </source>
</evidence>
<evidence type="ECO:0000256" key="6">
    <source>
        <dbReference type="ARBA" id="ARBA00039022"/>
    </source>
</evidence>
<comment type="catalytic activity">
    <reaction evidence="9">
        <text>an NDP-alpha-D-glucose + (2R)-3-phosphoglycerate = (2R)-2-O-(alpha-D-glucopyranosyl)-3-phospho-glycerate + a ribonucleoside 5'-diphosphate + H(+)</text>
        <dbReference type="Rhea" id="RHEA:47244"/>
        <dbReference type="ChEBI" id="CHEBI:15378"/>
        <dbReference type="ChEBI" id="CHEBI:57930"/>
        <dbReference type="ChEBI" id="CHEBI:58272"/>
        <dbReference type="ChEBI" id="CHEBI:62600"/>
        <dbReference type="ChEBI" id="CHEBI:76533"/>
        <dbReference type="EC" id="2.4.1.266"/>
    </reaction>
    <physiologicalReaction direction="left-to-right" evidence="9">
        <dbReference type="Rhea" id="RHEA:47245"/>
    </physiologicalReaction>
</comment>
<keyword evidence="12" id="KW-1185">Reference proteome</keyword>
<evidence type="ECO:0000313" key="12">
    <source>
        <dbReference type="Proteomes" id="UP001203665"/>
    </source>
</evidence>
<dbReference type="EMBL" id="JAMQJY010000001">
    <property type="protein sequence ID" value="MCM2674957.1"/>
    <property type="molecule type" value="Genomic_DNA"/>
</dbReference>
<comment type="cofactor">
    <cofactor evidence="1">
        <name>Mg(2+)</name>
        <dbReference type="ChEBI" id="CHEBI:18420"/>
    </cofactor>
</comment>
<keyword evidence="3" id="KW-0328">Glycosyltransferase</keyword>
<feature type="domain" description="Glycosyltransferase 2-like" evidence="10">
    <location>
        <begin position="5"/>
        <end position="128"/>
    </location>
</feature>
<dbReference type="SUPFAM" id="SSF53448">
    <property type="entry name" value="Nucleotide-diphospho-sugar transferases"/>
    <property type="match status" value="1"/>
</dbReference>
<dbReference type="InterPro" id="IPR029044">
    <property type="entry name" value="Nucleotide-diphossugar_trans"/>
</dbReference>
<dbReference type="CDD" id="cd04179">
    <property type="entry name" value="DPM_DPG-synthase_like"/>
    <property type="match status" value="1"/>
</dbReference>
<dbReference type="PANTHER" id="PTHR48090">
    <property type="entry name" value="UNDECAPRENYL-PHOSPHATE 4-DEOXY-4-FORMAMIDO-L-ARABINOSE TRANSFERASE-RELATED"/>
    <property type="match status" value="1"/>
</dbReference>
<evidence type="ECO:0000256" key="1">
    <source>
        <dbReference type="ARBA" id="ARBA00001946"/>
    </source>
</evidence>
<dbReference type="Proteomes" id="UP001203665">
    <property type="component" value="Unassembled WGS sequence"/>
</dbReference>
<comment type="similarity">
    <text evidence="2">Belongs to the glycosyltransferase 2 family.</text>
</comment>
<evidence type="ECO:0000256" key="2">
    <source>
        <dbReference type="ARBA" id="ARBA00006739"/>
    </source>
</evidence>
<dbReference type="RefSeq" id="WP_251605128.1">
    <property type="nucleotide sequence ID" value="NZ_JAMQJY010000001.1"/>
</dbReference>
<comment type="caution">
    <text evidence="11">The sequence shown here is derived from an EMBL/GenBank/DDBJ whole genome shotgun (WGS) entry which is preliminary data.</text>
</comment>
<dbReference type="Gene3D" id="3.90.550.10">
    <property type="entry name" value="Spore Coat Polysaccharide Biosynthesis Protein SpsA, Chain A"/>
    <property type="match status" value="1"/>
</dbReference>
<evidence type="ECO:0000256" key="5">
    <source>
        <dbReference type="ARBA" id="ARBA00022842"/>
    </source>
</evidence>
<proteinExistence type="inferred from homology"/>
<keyword evidence="4" id="KW-0808">Transferase</keyword>
<protein>
    <recommendedName>
        <fullName evidence="7">Glucosyl-3-phosphoglycerate synthase</fullName>
        <ecNumber evidence="6">2.4.1.266</ecNumber>
    </recommendedName>
</protein>
<dbReference type="EC" id="2.4.1.266" evidence="6"/>